<accession>A0AAE1G4L8</accession>
<keyword evidence="3" id="KW-1185">Reference proteome</keyword>
<comment type="caution">
    <text evidence="2">The sequence shown here is derived from an EMBL/GenBank/DDBJ whole genome shotgun (WGS) entry which is preliminary data.</text>
</comment>
<protein>
    <submittedName>
        <fullName evidence="2">Uncharacterized protein</fullName>
    </submittedName>
</protein>
<feature type="compositionally biased region" description="Basic and acidic residues" evidence="1">
    <location>
        <begin position="376"/>
        <end position="406"/>
    </location>
</feature>
<feature type="compositionally biased region" description="Basic residues" evidence="1">
    <location>
        <begin position="570"/>
        <end position="580"/>
    </location>
</feature>
<feature type="compositionally biased region" description="Basic and acidic residues" evidence="1">
    <location>
        <begin position="359"/>
        <end position="368"/>
    </location>
</feature>
<sequence length="1000" mass="114265">MNSSQGSGHSRRVSSSGPSTPSNDQSIISNLQYIQKHGQSIDEESVIFNPREVQRHVIKNTEEYLHRIYNTHQQSSFPASLYSFQSQHNVPSKGTQEGIPQSQHYIRTPSGSTSYERKRSPHLESHHKGRPRQESKKLDHKLPEVQFQGFNNRYVGQKLQKEQLHHTDGGLLKFLSLNSHLSLKTGWKKEIIPRKTLSDNVTPSTSANQTRLQLKDVSLSDIPTTQYNLSDHSEEELEDILGPLSQLPDFDKNIEVEADYTRNHSRVSDCDRDVIRIFNRNSDDFFVAPEPTTSQHLHLPDNRNNLTPSSESSNEPLDSDEERERYRTPNVITSLGSVLAMLNRRQASLQNGEEAATQSREKLQHTRQETVVASRYDQEKIKAKDIQQRKSEPRTSLGREERDQPAKECGNVNITSFDGKIKTSRPKPVGVPNRRLIDKQLLVSRQISSEKPMDTAENGSNEHMTSEGEGSGDSNRLRSKQGNGNQIDNDDSFKSIEADSQKESSSQKRCSSASNRSETEYNLYRYLDKEEGRNEETNVGGNEINKIGSSSHSSQKRKSSENWESSSKRRVEKRTHSPKRKYYENNSNEREGNKEKKQRALDDGDNISSETLGKDNSSEKHKDKEQLPESDNVKNTKTERYDKKSSNRHDDGDVGKNHQDHSSSSPQKPCSQYRNKRNQQQSLKSIICERSSRDERPSQSEGVTDIKAKYKAVEEAQENERKKRVMENRIQRVETTGNVDVSSFSTRQQKLSVASESSTLPGTITQLSSYGLREKQLPVNDASINTMAVKPCPDDNRSYGSYEPLFRDLPQVGPVTVKDETLSPEQQPQSHMDDDCILQRIFNSKNHLWTHESIDKKLPMEGSTSISGQSELGKRCSTEFIEKSEHFEIVDDASDMIEVKMKELSCYTKEVLRNGNMHESEDPYKDLQRSLKYFGYPIWEDGDDLVYNWEVNLRWLMVKVFDSKADFNTFSKNIKFYMANYPSISQFANYVKGELHKSNS</sequence>
<feature type="compositionally biased region" description="Polar residues" evidence="1">
    <location>
        <begin position="662"/>
        <end position="684"/>
    </location>
</feature>
<feature type="region of interest" description="Disordered" evidence="1">
    <location>
        <begin position="88"/>
        <end position="140"/>
    </location>
</feature>
<feature type="compositionally biased region" description="Basic and acidic residues" evidence="1">
    <location>
        <begin position="690"/>
        <end position="707"/>
    </location>
</feature>
<feature type="compositionally biased region" description="Basic and acidic residues" evidence="1">
    <location>
        <begin position="526"/>
        <end position="536"/>
    </location>
</feature>
<feature type="compositionally biased region" description="Basic and acidic residues" evidence="1">
    <location>
        <begin position="491"/>
        <end position="506"/>
    </location>
</feature>
<proteinExistence type="predicted"/>
<feature type="region of interest" description="Disordered" evidence="1">
    <location>
        <begin position="1"/>
        <end position="26"/>
    </location>
</feature>
<feature type="compositionally biased region" description="Basic and acidic residues" evidence="1">
    <location>
        <begin position="115"/>
        <end position="140"/>
    </location>
</feature>
<feature type="compositionally biased region" description="Basic and acidic residues" evidence="1">
    <location>
        <begin position="558"/>
        <end position="569"/>
    </location>
</feature>
<dbReference type="AlphaFoldDB" id="A0AAE1G4L8"/>
<gene>
    <name evidence="2" type="ORF">Pcinc_009509</name>
</gene>
<evidence type="ECO:0000313" key="3">
    <source>
        <dbReference type="Proteomes" id="UP001286313"/>
    </source>
</evidence>
<feature type="compositionally biased region" description="Basic and acidic residues" evidence="1">
    <location>
        <begin position="581"/>
        <end position="602"/>
    </location>
</feature>
<name>A0AAE1G4L8_PETCI</name>
<feature type="compositionally biased region" description="Basic and acidic residues" evidence="1">
    <location>
        <begin position="612"/>
        <end position="661"/>
    </location>
</feature>
<feature type="region of interest" description="Disordered" evidence="1">
    <location>
        <begin position="349"/>
        <end position="707"/>
    </location>
</feature>
<feature type="compositionally biased region" description="Polar residues" evidence="1">
    <location>
        <begin position="291"/>
        <end position="316"/>
    </location>
</feature>
<evidence type="ECO:0000256" key="1">
    <source>
        <dbReference type="SAM" id="MobiDB-lite"/>
    </source>
</evidence>
<evidence type="ECO:0000313" key="2">
    <source>
        <dbReference type="EMBL" id="KAK3886333.1"/>
    </source>
</evidence>
<feature type="compositionally biased region" description="Polar residues" evidence="1">
    <location>
        <begin position="88"/>
        <end position="114"/>
    </location>
</feature>
<dbReference type="EMBL" id="JAWQEG010000706">
    <property type="protein sequence ID" value="KAK3886333.1"/>
    <property type="molecule type" value="Genomic_DNA"/>
</dbReference>
<feature type="region of interest" description="Disordered" evidence="1">
    <location>
        <begin position="285"/>
        <end position="330"/>
    </location>
</feature>
<organism evidence="2 3">
    <name type="scientific">Petrolisthes cinctipes</name>
    <name type="common">Flat porcelain crab</name>
    <dbReference type="NCBI Taxonomy" id="88211"/>
    <lineage>
        <taxon>Eukaryota</taxon>
        <taxon>Metazoa</taxon>
        <taxon>Ecdysozoa</taxon>
        <taxon>Arthropoda</taxon>
        <taxon>Crustacea</taxon>
        <taxon>Multicrustacea</taxon>
        <taxon>Malacostraca</taxon>
        <taxon>Eumalacostraca</taxon>
        <taxon>Eucarida</taxon>
        <taxon>Decapoda</taxon>
        <taxon>Pleocyemata</taxon>
        <taxon>Anomura</taxon>
        <taxon>Galatheoidea</taxon>
        <taxon>Porcellanidae</taxon>
        <taxon>Petrolisthes</taxon>
    </lineage>
</organism>
<feature type="compositionally biased region" description="Polar residues" evidence="1">
    <location>
        <begin position="507"/>
        <end position="516"/>
    </location>
</feature>
<dbReference type="Proteomes" id="UP001286313">
    <property type="component" value="Unassembled WGS sequence"/>
</dbReference>
<reference evidence="2" key="1">
    <citation type="submission" date="2023-10" db="EMBL/GenBank/DDBJ databases">
        <title>Genome assemblies of two species of porcelain crab, Petrolisthes cinctipes and Petrolisthes manimaculis (Anomura: Porcellanidae).</title>
        <authorList>
            <person name="Angst P."/>
        </authorList>
    </citation>
    <scope>NUCLEOTIDE SEQUENCE</scope>
    <source>
        <strain evidence="2">PB745_01</strain>
        <tissue evidence="2">Gill</tissue>
    </source>
</reference>